<evidence type="ECO:0000256" key="5">
    <source>
        <dbReference type="ARBA" id="ARBA00023157"/>
    </source>
</evidence>
<dbReference type="SUPFAM" id="SSF48537">
    <property type="entry name" value="Phospholipase C/P1 nuclease"/>
    <property type="match status" value="1"/>
</dbReference>
<keyword evidence="8" id="KW-1185">Reference proteome</keyword>
<sequence length="308" mass="34617">MIRRHLLHCCLLFTVPVFVGVQRMFAWGVDGHQIINQLACSALPGDVPAFLRNPQSINAMSYYAPMPDHWRGLLEPELAATTAPEHFMQIETVDAVLPTLPRKRYDYVRALALAQTSHPDMVVTAEKLGMQPYQADEVWERLKVAMRDYREMVVTKEDTTPIEEEIVFLAGWLGHYVGDGAMPLHTSNKPNGWLGPNPNGYTTEHKIHGLFESEFVHKNVKAADVSPLVEKQPAPIGDVFDQYMVYLRQSHALVETTYRLEKEGAFGDSGTADGKRFAVQQLAAAATELRDLIYTAWIQSADPVPQHH</sequence>
<dbReference type="InterPro" id="IPR008947">
    <property type="entry name" value="PLipase_C/P1_nuclease_dom_sf"/>
</dbReference>
<name>A0A4Q7YQ75_9BACT</name>
<organism evidence="7 8">
    <name type="scientific">Edaphobacter modestus</name>
    <dbReference type="NCBI Taxonomy" id="388466"/>
    <lineage>
        <taxon>Bacteria</taxon>
        <taxon>Pseudomonadati</taxon>
        <taxon>Acidobacteriota</taxon>
        <taxon>Terriglobia</taxon>
        <taxon>Terriglobales</taxon>
        <taxon>Acidobacteriaceae</taxon>
        <taxon>Edaphobacter</taxon>
    </lineage>
</organism>
<dbReference type="InterPro" id="IPR003154">
    <property type="entry name" value="S1/P1nuclease"/>
</dbReference>
<evidence type="ECO:0000313" key="7">
    <source>
        <dbReference type="EMBL" id="RZU38875.1"/>
    </source>
</evidence>
<evidence type="ECO:0000256" key="2">
    <source>
        <dbReference type="ARBA" id="ARBA00022723"/>
    </source>
</evidence>
<evidence type="ECO:0000256" key="1">
    <source>
        <dbReference type="ARBA" id="ARBA00022722"/>
    </source>
</evidence>
<dbReference type="EMBL" id="SHKW01000001">
    <property type="protein sequence ID" value="RZU38875.1"/>
    <property type="molecule type" value="Genomic_DNA"/>
</dbReference>
<proteinExistence type="predicted"/>
<evidence type="ECO:0000256" key="6">
    <source>
        <dbReference type="ARBA" id="ARBA00023180"/>
    </source>
</evidence>
<keyword evidence="5" id="KW-1015">Disulfide bond</keyword>
<evidence type="ECO:0000256" key="3">
    <source>
        <dbReference type="ARBA" id="ARBA00022759"/>
    </source>
</evidence>
<evidence type="ECO:0000313" key="8">
    <source>
        <dbReference type="Proteomes" id="UP000292958"/>
    </source>
</evidence>
<gene>
    <name evidence="7" type="ORF">BDD14_0173</name>
</gene>
<accession>A0A4Q7YQ75</accession>
<reference evidence="7 8" key="1">
    <citation type="submission" date="2019-02" db="EMBL/GenBank/DDBJ databases">
        <title>Genomic Encyclopedia of Archaeal and Bacterial Type Strains, Phase II (KMG-II): from individual species to whole genera.</title>
        <authorList>
            <person name="Goeker M."/>
        </authorList>
    </citation>
    <scope>NUCLEOTIDE SEQUENCE [LARGE SCALE GENOMIC DNA]</scope>
    <source>
        <strain evidence="7 8">DSM 18101</strain>
    </source>
</reference>
<dbReference type="Pfam" id="PF02265">
    <property type="entry name" value="S1-P1_nuclease"/>
    <property type="match status" value="1"/>
</dbReference>
<keyword evidence="1" id="KW-0540">Nuclease</keyword>
<keyword evidence="3" id="KW-0255">Endonuclease</keyword>
<keyword evidence="4" id="KW-0378">Hydrolase</keyword>
<keyword evidence="2" id="KW-0479">Metal-binding</keyword>
<comment type="caution">
    <text evidence="7">The sequence shown here is derived from an EMBL/GenBank/DDBJ whole genome shotgun (WGS) entry which is preliminary data.</text>
</comment>
<dbReference type="AlphaFoldDB" id="A0A4Q7YQ75"/>
<evidence type="ECO:0000256" key="4">
    <source>
        <dbReference type="ARBA" id="ARBA00022801"/>
    </source>
</evidence>
<dbReference type="GO" id="GO:0016788">
    <property type="term" value="F:hydrolase activity, acting on ester bonds"/>
    <property type="evidence" value="ECO:0007669"/>
    <property type="project" value="InterPro"/>
</dbReference>
<dbReference type="Gene3D" id="1.10.575.10">
    <property type="entry name" value="P1 Nuclease"/>
    <property type="match status" value="1"/>
</dbReference>
<dbReference type="OrthoDB" id="267579at2"/>
<keyword evidence="6" id="KW-0325">Glycoprotein</keyword>
<dbReference type="Proteomes" id="UP000292958">
    <property type="component" value="Unassembled WGS sequence"/>
</dbReference>
<protein>
    <submittedName>
        <fullName evidence="7">S1/P1 nuclease</fullName>
    </submittedName>
</protein>